<proteinExistence type="predicted"/>
<evidence type="ECO:0000313" key="2">
    <source>
        <dbReference type="EMBL" id="MQM13992.1"/>
    </source>
</evidence>
<dbReference type="Proteomes" id="UP000652761">
    <property type="component" value="Unassembled WGS sequence"/>
</dbReference>
<keyword evidence="3" id="KW-1185">Reference proteome</keyword>
<dbReference type="PANTHER" id="PTHR46951">
    <property type="entry name" value="BED-TYPE DOMAIN-CONTAINING PROTEIN"/>
    <property type="match status" value="1"/>
</dbReference>
<dbReference type="PANTHER" id="PTHR46951:SF3">
    <property type="entry name" value="OS01G0547200 PROTEIN"/>
    <property type="match status" value="1"/>
</dbReference>
<sequence>MAPKKGNSEDIGWQYGTMLGSRHNYKCNYCGHTGQGGGVSRLKKYLTGGLLARYHDVQGCKSVPSEVKRLMVEHLKGVGPRLQESGQTGRCRRGSHEGSEKKTTTMSKKFM</sequence>
<dbReference type="AlphaFoldDB" id="A0A843WTS8"/>
<evidence type="ECO:0000313" key="3">
    <source>
        <dbReference type="Proteomes" id="UP000652761"/>
    </source>
</evidence>
<evidence type="ECO:0008006" key="4">
    <source>
        <dbReference type="Google" id="ProtNLM"/>
    </source>
</evidence>
<comment type="caution">
    <text evidence="2">The sequence shown here is derived from an EMBL/GenBank/DDBJ whole genome shotgun (WGS) entry which is preliminary data.</text>
</comment>
<feature type="compositionally biased region" description="Basic and acidic residues" evidence="1">
    <location>
        <begin position="94"/>
        <end position="103"/>
    </location>
</feature>
<gene>
    <name evidence="2" type="ORF">Taro_046919</name>
</gene>
<protein>
    <recommendedName>
        <fullName evidence="4">BED-type domain-containing protein</fullName>
    </recommendedName>
</protein>
<evidence type="ECO:0000256" key="1">
    <source>
        <dbReference type="SAM" id="MobiDB-lite"/>
    </source>
</evidence>
<dbReference type="EMBL" id="NMUH01005916">
    <property type="protein sequence ID" value="MQM13992.1"/>
    <property type="molecule type" value="Genomic_DNA"/>
</dbReference>
<name>A0A843WTS8_COLES</name>
<dbReference type="OrthoDB" id="695134at2759"/>
<reference evidence="2" key="1">
    <citation type="submission" date="2017-07" db="EMBL/GenBank/DDBJ databases">
        <title>Taro Niue Genome Assembly and Annotation.</title>
        <authorList>
            <person name="Atibalentja N."/>
            <person name="Keating K."/>
            <person name="Fields C.J."/>
        </authorList>
    </citation>
    <scope>NUCLEOTIDE SEQUENCE</scope>
    <source>
        <strain evidence="2">Niue_2</strain>
        <tissue evidence="2">Leaf</tissue>
    </source>
</reference>
<organism evidence="2 3">
    <name type="scientific">Colocasia esculenta</name>
    <name type="common">Wild taro</name>
    <name type="synonym">Arum esculentum</name>
    <dbReference type="NCBI Taxonomy" id="4460"/>
    <lineage>
        <taxon>Eukaryota</taxon>
        <taxon>Viridiplantae</taxon>
        <taxon>Streptophyta</taxon>
        <taxon>Embryophyta</taxon>
        <taxon>Tracheophyta</taxon>
        <taxon>Spermatophyta</taxon>
        <taxon>Magnoliopsida</taxon>
        <taxon>Liliopsida</taxon>
        <taxon>Araceae</taxon>
        <taxon>Aroideae</taxon>
        <taxon>Colocasieae</taxon>
        <taxon>Colocasia</taxon>
    </lineage>
</organism>
<accession>A0A843WTS8</accession>
<feature type="region of interest" description="Disordered" evidence="1">
    <location>
        <begin position="79"/>
        <end position="111"/>
    </location>
</feature>